<dbReference type="EMBL" id="JBHLXD010000007">
    <property type="protein sequence ID" value="MFC0207881.1"/>
    <property type="molecule type" value="Genomic_DNA"/>
</dbReference>
<sequence length="292" mass="32061">MHDTILDDRSGLAIVFDGKRIPLKWHRLRRSRSDPLFDEAVLDEGLKRGASMEVDLRVLGDGGFAVLHDETLDRETDGTGRVAACTGAAIGRLHYAGGGRRVLLAEDLAARLASAHPQALLQLDMKDDFAQAGERGVARLAGLFAEHQQNLIVSGDSTELTLAIAERLPDMRRGLEPSFRLLDLYRAGRKEALAGQLESELRGPLRPHVVYLSWKLVLAADDDGIDLIRICHAHAAKVDVWTFNPARPEAGFTDAEWRDFSRLLALGADQVTTDEALALQRAHIRRSAGQAD</sequence>
<evidence type="ECO:0000259" key="1">
    <source>
        <dbReference type="Pfam" id="PF03009"/>
    </source>
</evidence>
<dbReference type="Gene3D" id="3.20.20.190">
    <property type="entry name" value="Phosphatidylinositol (PI) phosphodiesterase"/>
    <property type="match status" value="1"/>
</dbReference>
<dbReference type="PANTHER" id="PTHR43805">
    <property type="entry name" value="GLYCEROPHOSPHORYL DIESTER PHOSPHODIESTERASE"/>
    <property type="match status" value="1"/>
</dbReference>
<dbReference type="PANTHER" id="PTHR43805:SF1">
    <property type="entry name" value="GP-PDE DOMAIN-CONTAINING PROTEIN"/>
    <property type="match status" value="1"/>
</dbReference>
<evidence type="ECO:0000313" key="2">
    <source>
        <dbReference type="EMBL" id="MFC0207881.1"/>
    </source>
</evidence>
<feature type="domain" description="GP-PDE" evidence="1">
    <location>
        <begin position="43"/>
        <end position="99"/>
    </location>
</feature>
<gene>
    <name evidence="2" type="ORF">ACFFJ2_05645</name>
</gene>
<dbReference type="SUPFAM" id="SSF51695">
    <property type="entry name" value="PLC-like phosphodiesterases"/>
    <property type="match status" value="1"/>
</dbReference>
<organism evidence="2 3">
    <name type="scientific">Chelativorans intermedius</name>
    <dbReference type="NCBI Taxonomy" id="515947"/>
    <lineage>
        <taxon>Bacteria</taxon>
        <taxon>Pseudomonadati</taxon>
        <taxon>Pseudomonadota</taxon>
        <taxon>Alphaproteobacteria</taxon>
        <taxon>Hyphomicrobiales</taxon>
        <taxon>Phyllobacteriaceae</taxon>
        <taxon>Chelativorans</taxon>
    </lineage>
</organism>
<proteinExistence type="predicted"/>
<protein>
    <submittedName>
        <fullName evidence="2">Glycerophosphodiester phosphodiesterase</fullName>
    </submittedName>
</protein>
<reference evidence="2 3" key="1">
    <citation type="submission" date="2024-09" db="EMBL/GenBank/DDBJ databases">
        <authorList>
            <person name="Sun Q."/>
            <person name="Mori K."/>
        </authorList>
    </citation>
    <scope>NUCLEOTIDE SEQUENCE [LARGE SCALE GENOMIC DNA]</scope>
    <source>
        <strain evidence="2 3">CCM 8543</strain>
    </source>
</reference>
<keyword evidence="3" id="KW-1185">Reference proteome</keyword>
<name>A0ABV6D5E9_9HYPH</name>
<dbReference type="InterPro" id="IPR017946">
    <property type="entry name" value="PLC-like_Pdiesterase_TIM-brl"/>
</dbReference>
<dbReference type="InterPro" id="IPR030395">
    <property type="entry name" value="GP_PDE_dom"/>
</dbReference>
<dbReference type="RefSeq" id="WP_261520549.1">
    <property type="nucleotide sequence ID" value="NZ_JAODNW010000012.1"/>
</dbReference>
<comment type="caution">
    <text evidence="2">The sequence shown here is derived from an EMBL/GenBank/DDBJ whole genome shotgun (WGS) entry which is preliminary data.</text>
</comment>
<accession>A0ABV6D5E9</accession>
<evidence type="ECO:0000313" key="3">
    <source>
        <dbReference type="Proteomes" id="UP001589755"/>
    </source>
</evidence>
<dbReference type="Proteomes" id="UP001589755">
    <property type="component" value="Unassembled WGS sequence"/>
</dbReference>
<dbReference type="Pfam" id="PF03009">
    <property type="entry name" value="GDPD"/>
    <property type="match status" value="1"/>
</dbReference>